<name>A0A916R0K5_9RHOB</name>
<proteinExistence type="predicted"/>
<gene>
    <name evidence="3" type="ORF">GCM10011498_27660</name>
</gene>
<dbReference type="Gene3D" id="3.20.20.140">
    <property type="entry name" value="Metal-dependent hydrolases"/>
    <property type="match status" value="1"/>
</dbReference>
<dbReference type="GO" id="GO:0005737">
    <property type="term" value="C:cytoplasm"/>
    <property type="evidence" value="ECO:0007669"/>
    <property type="project" value="TreeGrafter"/>
</dbReference>
<evidence type="ECO:0000313" key="4">
    <source>
        <dbReference type="Proteomes" id="UP000628017"/>
    </source>
</evidence>
<evidence type="ECO:0000259" key="2">
    <source>
        <dbReference type="Pfam" id="PF04909"/>
    </source>
</evidence>
<organism evidence="3 4">
    <name type="scientific">Neptunicoccus cionae</name>
    <dbReference type="NCBI Taxonomy" id="2035344"/>
    <lineage>
        <taxon>Bacteria</taxon>
        <taxon>Pseudomonadati</taxon>
        <taxon>Pseudomonadota</taxon>
        <taxon>Alphaproteobacteria</taxon>
        <taxon>Rhodobacterales</taxon>
        <taxon>Paracoccaceae</taxon>
        <taxon>Neptunicoccus</taxon>
    </lineage>
</organism>
<comment type="caution">
    <text evidence="3">The sequence shown here is derived from an EMBL/GenBank/DDBJ whole genome shotgun (WGS) entry which is preliminary data.</text>
</comment>
<dbReference type="Proteomes" id="UP000628017">
    <property type="component" value="Unassembled WGS sequence"/>
</dbReference>
<dbReference type="GO" id="GO:0016787">
    <property type="term" value="F:hydrolase activity"/>
    <property type="evidence" value="ECO:0007669"/>
    <property type="project" value="InterPro"/>
</dbReference>
<feature type="domain" description="Amidohydrolase-related" evidence="2">
    <location>
        <begin position="12"/>
        <end position="331"/>
    </location>
</feature>
<dbReference type="PANTHER" id="PTHR21240:SF28">
    <property type="entry name" value="ISO-OROTATE DECARBOXYLASE (EUROFUNG)"/>
    <property type="match status" value="1"/>
</dbReference>
<reference evidence="3" key="1">
    <citation type="journal article" date="2014" name="Int. J. Syst. Evol. Microbiol.">
        <title>Complete genome sequence of Corynebacterium casei LMG S-19264T (=DSM 44701T), isolated from a smear-ripened cheese.</title>
        <authorList>
            <consortium name="US DOE Joint Genome Institute (JGI-PGF)"/>
            <person name="Walter F."/>
            <person name="Albersmeier A."/>
            <person name="Kalinowski J."/>
            <person name="Ruckert C."/>
        </authorList>
    </citation>
    <scope>NUCLEOTIDE SEQUENCE</scope>
    <source>
        <strain evidence="3">CGMCC 1.15880</strain>
    </source>
</reference>
<dbReference type="GO" id="GO:0019748">
    <property type="term" value="P:secondary metabolic process"/>
    <property type="evidence" value="ECO:0007669"/>
    <property type="project" value="TreeGrafter"/>
</dbReference>
<evidence type="ECO:0000313" key="3">
    <source>
        <dbReference type="EMBL" id="GGA25213.1"/>
    </source>
</evidence>
<dbReference type="InterPro" id="IPR006680">
    <property type="entry name" value="Amidohydro-rel"/>
</dbReference>
<sequence length="347" mass="38484">MGPNMDEITQRIDMHSHFYGGGLVETLMSRSERPYLRRRDDGALMMVAMNGEFEFTDHYHDHRVGLERMEASGLTRRLLTFPGALGVELLPANQIAESISVYNTYLSQLTKETNGALIGLGGVPLANMDLACAEVTRVRRNLGLPGIILPSNYFNSLAEAEEMRPLLVAANEYGCHIMLHPGLKVGEAVPPRPADNVQYRLSAVELQSSASQVALTVILSDMLDAYPNITFQVVNLGGTLPFIFERIESIARHRTPDQPFPTDRLRRLWYDCASLGPRALEAAVQLFGADRLMLGSDYPIFKDDPYAHALAPAKLSDADKQQIAWKTAQDLCDRLDALRSEKVQSIG</sequence>
<dbReference type="SUPFAM" id="SSF51556">
    <property type="entry name" value="Metallo-dependent hydrolases"/>
    <property type="match status" value="1"/>
</dbReference>
<reference evidence="3" key="2">
    <citation type="submission" date="2020-09" db="EMBL/GenBank/DDBJ databases">
        <authorList>
            <person name="Sun Q."/>
            <person name="Zhou Y."/>
        </authorList>
    </citation>
    <scope>NUCLEOTIDE SEQUENCE</scope>
    <source>
        <strain evidence="3">CGMCC 1.15880</strain>
    </source>
</reference>
<protein>
    <submittedName>
        <fullName evidence="3">Amidohydrolase</fullName>
    </submittedName>
</protein>
<evidence type="ECO:0000256" key="1">
    <source>
        <dbReference type="ARBA" id="ARBA00023239"/>
    </source>
</evidence>
<dbReference type="GO" id="GO:0016831">
    <property type="term" value="F:carboxy-lyase activity"/>
    <property type="evidence" value="ECO:0007669"/>
    <property type="project" value="InterPro"/>
</dbReference>
<accession>A0A916R0K5</accession>
<dbReference type="EMBL" id="BMKA01000004">
    <property type="protein sequence ID" value="GGA25213.1"/>
    <property type="molecule type" value="Genomic_DNA"/>
</dbReference>
<dbReference type="InterPro" id="IPR032465">
    <property type="entry name" value="ACMSD"/>
</dbReference>
<dbReference type="AlphaFoldDB" id="A0A916R0K5"/>
<dbReference type="InterPro" id="IPR032466">
    <property type="entry name" value="Metal_Hydrolase"/>
</dbReference>
<dbReference type="Pfam" id="PF04909">
    <property type="entry name" value="Amidohydro_2"/>
    <property type="match status" value="1"/>
</dbReference>
<keyword evidence="1" id="KW-0456">Lyase</keyword>
<keyword evidence="4" id="KW-1185">Reference proteome</keyword>
<dbReference type="PANTHER" id="PTHR21240">
    <property type="entry name" value="2-AMINO-3-CARBOXYLMUCONATE-6-SEMIALDEHYDE DECARBOXYLASE"/>
    <property type="match status" value="1"/>
</dbReference>